<dbReference type="PANTHER" id="PTHR13375">
    <property type="entry name" value="FMS INTERACTING PROTEIN"/>
    <property type="match status" value="1"/>
</dbReference>
<dbReference type="AlphaFoldDB" id="A0A8X6U460"/>
<accession>A0A8X6U460</accession>
<evidence type="ECO:0000256" key="1">
    <source>
        <dbReference type="ARBA" id="ARBA00004123"/>
    </source>
</evidence>
<feature type="compositionally biased region" description="Basic and acidic residues" evidence="4">
    <location>
        <begin position="310"/>
        <end position="334"/>
    </location>
</feature>
<feature type="region of interest" description="Disordered" evidence="4">
    <location>
        <begin position="296"/>
        <end position="334"/>
    </location>
</feature>
<keyword evidence="6" id="KW-1185">Reference proteome</keyword>
<evidence type="ECO:0000256" key="3">
    <source>
        <dbReference type="ARBA" id="ARBA00023242"/>
    </source>
</evidence>
<dbReference type="InterPro" id="IPR019163">
    <property type="entry name" value="THO_Thoc5"/>
</dbReference>
<evidence type="ECO:0000256" key="4">
    <source>
        <dbReference type="SAM" id="MobiDB-lite"/>
    </source>
</evidence>
<reference evidence="5" key="1">
    <citation type="submission" date="2020-08" db="EMBL/GenBank/DDBJ databases">
        <title>Multicomponent nature underlies the extraordinary mechanical properties of spider dragline silk.</title>
        <authorList>
            <person name="Kono N."/>
            <person name="Nakamura H."/>
            <person name="Mori M."/>
            <person name="Yoshida Y."/>
            <person name="Ohtoshi R."/>
            <person name="Malay A.D."/>
            <person name="Moran D.A.P."/>
            <person name="Tomita M."/>
            <person name="Numata K."/>
            <person name="Arakawa K."/>
        </authorList>
    </citation>
    <scope>NUCLEOTIDE SEQUENCE</scope>
</reference>
<comment type="caution">
    <text evidence="5">The sequence shown here is derived from an EMBL/GenBank/DDBJ whole genome shotgun (WGS) entry which is preliminary data.</text>
</comment>
<comment type="subcellular location">
    <subcellularLocation>
        <location evidence="1">Nucleus</location>
    </subcellularLocation>
</comment>
<dbReference type="GO" id="GO:0003729">
    <property type="term" value="F:mRNA binding"/>
    <property type="evidence" value="ECO:0007669"/>
    <property type="project" value="TreeGrafter"/>
</dbReference>
<dbReference type="Pfam" id="PF09766">
    <property type="entry name" value="FmiP_Thoc5"/>
    <property type="match status" value="1"/>
</dbReference>
<dbReference type="EMBL" id="BMAW01120465">
    <property type="protein sequence ID" value="GFT89469.1"/>
    <property type="molecule type" value="Genomic_DNA"/>
</dbReference>
<sequence length="679" mass="78689">MNKKEKAEASPEKKSKRIKSLHARPNILTIVPVNVDCFQLEEREQTENCYEKFVETCDKMQDYFQNMCVAKRGKENEIVAVQFKTHVCMLTMRLKKLNRIDKHQWKKSRDAVNERKQKVDALHLQYQNLLYEVTHLQKEVTKCLEFRSMDEEIELVSVEEFYRDAPESISRPEITKQDPHELRLARLFWESEQRKRFAQKLKEAEVTKQQYIQSQKVLQENLCNVLPILKSIIEAAEPFQSKMGMPFQAMRVTHKLAKYLCKPLYVLYVQACAYKEHCSGKKIEISVEGNVDDIKALQPKSEDMSEESGESDREESSEVVVHRHAESNKKSETKKDILMKHPMTVIIIIEKESKIVLEFRYLVHLHIVTVVIKSVSPEPMSTELVGDLLRTDTFLNSLFPDDTGRDSPNLASIYVLKKKFGYEDSPFSNVTTGCPFLWAQKLCGLDFLSPHAGEILDSKDLYKKVPPSMEKTINTICSRLEFRNQLYHQMISLEQRINVPPKFAALYPSNVSSQLKKWYPVPWKEILKDSNAEELQSVGIINKDTLIYKAELQRGSAVLSVLVTISPEYPIKTPVLLLHLSWKGSHTTGSNFALRELEEEVNVHFMETLSPEFKENLLLCQLYHLAVCFDVFLETEYSGDSFEGPHEFMREKVVVRYARGSSRSRPYKCVSTQGIFTYR</sequence>
<dbReference type="Proteomes" id="UP000887013">
    <property type="component" value="Unassembled WGS sequence"/>
</dbReference>
<organism evidence="5 6">
    <name type="scientific">Nephila pilipes</name>
    <name type="common">Giant wood spider</name>
    <name type="synonym">Nephila maculata</name>
    <dbReference type="NCBI Taxonomy" id="299642"/>
    <lineage>
        <taxon>Eukaryota</taxon>
        <taxon>Metazoa</taxon>
        <taxon>Ecdysozoa</taxon>
        <taxon>Arthropoda</taxon>
        <taxon>Chelicerata</taxon>
        <taxon>Arachnida</taxon>
        <taxon>Araneae</taxon>
        <taxon>Araneomorphae</taxon>
        <taxon>Entelegynae</taxon>
        <taxon>Araneoidea</taxon>
        <taxon>Nephilidae</taxon>
        <taxon>Nephila</taxon>
    </lineage>
</organism>
<dbReference type="OrthoDB" id="20582at2759"/>
<evidence type="ECO:0000313" key="6">
    <source>
        <dbReference type="Proteomes" id="UP000887013"/>
    </source>
</evidence>
<protein>
    <submittedName>
        <fullName evidence="5">THO complex subunit 5 homolog</fullName>
    </submittedName>
</protein>
<name>A0A8X6U460_NEPPI</name>
<dbReference type="GO" id="GO:0000445">
    <property type="term" value="C:THO complex part of transcription export complex"/>
    <property type="evidence" value="ECO:0007669"/>
    <property type="project" value="TreeGrafter"/>
</dbReference>
<proteinExistence type="inferred from homology"/>
<evidence type="ECO:0000313" key="5">
    <source>
        <dbReference type="EMBL" id="GFT89469.1"/>
    </source>
</evidence>
<comment type="similarity">
    <text evidence="2">Belongs to the THOC5 family.</text>
</comment>
<keyword evidence="3" id="KW-0539">Nucleus</keyword>
<dbReference type="PANTHER" id="PTHR13375:SF3">
    <property type="entry name" value="THO COMPLEX SUBUNIT 5 HOMOLOG"/>
    <property type="match status" value="1"/>
</dbReference>
<evidence type="ECO:0000256" key="2">
    <source>
        <dbReference type="ARBA" id="ARBA00008044"/>
    </source>
</evidence>
<gene>
    <name evidence="5" type="primary">thoc5</name>
    <name evidence="5" type="ORF">NPIL_159851</name>
</gene>
<dbReference type="GO" id="GO:0006406">
    <property type="term" value="P:mRNA export from nucleus"/>
    <property type="evidence" value="ECO:0007669"/>
    <property type="project" value="TreeGrafter"/>
</dbReference>